<evidence type="ECO:0000256" key="1">
    <source>
        <dbReference type="ARBA" id="ARBA00010211"/>
    </source>
</evidence>
<evidence type="ECO:0000256" key="2">
    <source>
        <dbReference type="ARBA" id="ARBA00022723"/>
    </source>
</evidence>
<dbReference type="GO" id="GO:0019752">
    <property type="term" value="P:carboxylic acid metabolic process"/>
    <property type="evidence" value="ECO:0007669"/>
    <property type="project" value="UniProtKB-ARBA"/>
</dbReference>
<sequence>MRLATIRLPDGGTSAARVDRDRVRVLPWPDLGRLLADPNWRQLALVGETLPGEEEPQYAPLVPHPNKIVCLGLNYASHIAEMGRPTPQYPTLFAKYDGALIGAHDPVVLPAVSDAVDWEAELGVVIGAPARHVPPDHALDVVAGYTVVNDVTVRDWQHRTREFLSGKTFEATTPVGPVLVTPDELPPGASGLAITCTVDGVVMQHSTTADLLFSVARIVSYVSTIITLKPGDLIATGTPGGVGAGRSPEIWLRPGSELVTTIEGIGQLHNRCVREERPALAPASSTTR</sequence>
<proteinExistence type="inferred from homology"/>
<dbReference type="GO" id="GO:0016853">
    <property type="term" value="F:isomerase activity"/>
    <property type="evidence" value="ECO:0007669"/>
    <property type="project" value="UniProtKB-ARBA"/>
</dbReference>
<keyword evidence="2" id="KW-0479">Metal-binding</keyword>
<comment type="similarity">
    <text evidence="1">Belongs to the FAH family.</text>
</comment>
<protein>
    <submittedName>
        <fullName evidence="4">FAA hydrolase family protein</fullName>
    </submittedName>
</protein>
<name>A0A4R5DD60_9ACTN</name>
<dbReference type="InParanoid" id="A0A4R5DD60"/>
<dbReference type="GO" id="GO:0046872">
    <property type="term" value="F:metal ion binding"/>
    <property type="evidence" value="ECO:0007669"/>
    <property type="project" value="UniProtKB-KW"/>
</dbReference>
<dbReference type="AlphaFoldDB" id="A0A4R5DD60"/>
<evidence type="ECO:0000313" key="4">
    <source>
        <dbReference type="EMBL" id="TDE08465.1"/>
    </source>
</evidence>
<comment type="caution">
    <text evidence="4">The sequence shown here is derived from an EMBL/GenBank/DDBJ whole genome shotgun (WGS) entry which is preliminary data.</text>
</comment>
<keyword evidence="4" id="KW-0378">Hydrolase</keyword>
<dbReference type="RefSeq" id="WP_131896751.1">
    <property type="nucleotide sequence ID" value="NZ_SMKZ01000024.1"/>
</dbReference>
<organism evidence="4 5">
    <name type="scientific">Jiangella asiatica</name>
    <dbReference type="NCBI Taxonomy" id="2530372"/>
    <lineage>
        <taxon>Bacteria</taxon>
        <taxon>Bacillati</taxon>
        <taxon>Actinomycetota</taxon>
        <taxon>Actinomycetes</taxon>
        <taxon>Jiangellales</taxon>
        <taxon>Jiangellaceae</taxon>
        <taxon>Jiangella</taxon>
    </lineage>
</organism>
<accession>A0A4R5DD60</accession>
<dbReference type="EMBL" id="SMKZ01000024">
    <property type="protein sequence ID" value="TDE08465.1"/>
    <property type="molecule type" value="Genomic_DNA"/>
</dbReference>
<dbReference type="FunFam" id="3.90.850.10:FF:000002">
    <property type="entry name" value="2-hydroxyhepta-2,4-diene-1,7-dioate isomerase"/>
    <property type="match status" value="1"/>
</dbReference>
<dbReference type="InterPro" id="IPR051121">
    <property type="entry name" value="FAH"/>
</dbReference>
<evidence type="ECO:0000259" key="3">
    <source>
        <dbReference type="Pfam" id="PF01557"/>
    </source>
</evidence>
<dbReference type="SUPFAM" id="SSF56529">
    <property type="entry name" value="FAH"/>
    <property type="match status" value="1"/>
</dbReference>
<dbReference type="Gene3D" id="3.90.850.10">
    <property type="entry name" value="Fumarylacetoacetase-like, C-terminal domain"/>
    <property type="match status" value="1"/>
</dbReference>
<gene>
    <name evidence="4" type="ORF">E1269_17310</name>
</gene>
<dbReference type="OrthoDB" id="9805307at2"/>
<dbReference type="PANTHER" id="PTHR42796">
    <property type="entry name" value="FUMARYLACETOACETATE HYDROLASE DOMAIN-CONTAINING PROTEIN 2A-RELATED"/>
    <property type="match status" value="1"/>
</dbReference>
<dbReference type="GO" id="GO:0016787">
    <property type="term" value="F:hydrolase activity"/>
    <property type="evidence" value="ECO:0007669"/>
    <property type="project" value="UniProtKB-KW"/>
</dbReference>
<dbReference type="Pfam" id="PF01557">
    <property type="entry name" value="FAA_hydrolase"/>
    <property type="match status" value="1"/>
</dbReference>
<dbReference type="PANTHER" id="PTHR42796:SF4">
    <property type="entry name" value="FUMARYLACETOACETATE HYDROLASE DOMAIN-CONTAINING PROTEIN 2A"/>
    <property type="match status" value="1"/>
</dbReference>
<dbReference type="InterPro" id="IPR036663">
    <property type="entry name" value="Fumarylacetoacetase_C_sf"/>
</dbReference>
<dbReference type="Proteomes" id="UP000294739">
    <property type="component" value="Unassembled WGS sequence"/>
</dbReference>
<evidence type="ECO:0000313" key="5">
    <source>
        <dbReference type="Proteomes" id="UP000294739"/>
    </source>
</evidence>
<dbReference type="InterPro" id="IPR011234">
    <property type="entry name" value="Fumarylacetoacetase-like_C"/>
</dbReference>
<reference evidence="4 5" key="1">
    <citation type="submission" date="2019-03" db="EMBL/GenBank/DDBJ databases">
        <title>Draft genome sequences of novel Actinobacteria.</title>
        <authorList>
            <person name="Sahin N."/>
            <person name="Ay H."/>
            <person name="Saygin H."/>
        </authorList>
    </citation>
    <scope>NUCLEOTIDE SEQUENCE [LARGE SCALE GENOMIC DNA]</scope>
    <source>
        <strain evidence="4 5">5K138</strain>
    </source>
</reference>
<keyword evidence="5" id="KW-1185">Reference proteome</keyword>
<feature type="domain" description="Fumarylacetoacetase-like C-terminal" evidence="3">
    <location>
        <begin position="67"/>
        <end position="271"/>
    </location>
</feature>